<sequence length="104" mass="11369">MVSVNGLPPASVPGNQRTNKAKKAGKKNNVNQAQGKTPAEQTSKVADAVSHSIRQVQPSDVHQARLQYDLPEGKSRKAMEEYLNVMNQAKREELASLLGVDIYI</sequence>
<accession>U3BGY6</accession>
<proteinExistence type="predicted"/>
<keyword evidence="3" id="KW-1185">Reference proteome</keyword>
<organism evidence="2 3">
    <name type="scientific">Vibrio proteolyticus NBRC 13287</name>
    <dbReference type="NCBI Taxonomy" id="1219065"/>
    <lineage>
        <taxon>Bacteria</taxon>
        <taxon>Pseudomonadati</taxon>
        <taxon>Pseudomonadota</taxon>
        <taxon>Gammaproteobacteria</taxon>
        <taxon>Vibrionales</taxon>
        <taxon>Vibrionaceae</taxon>
        <taxon>Vibrio</taxon>
    </lineage>
</organism>
<evidence type="ECO:0008006" key="4">
    <source>
        <dbReference type="Google" id="ProtNLM"/>
    </source>
</evidence>
<name>U3BGY6_VIBPR</name>
<evidence type="ECO:0000313" key="2">
    <source>
        <dbReference type="EMBL" id="GAD65963.1"/>
    </source>
</evidence>
<dbReference type="RefSeq" id="WP_021703954.1">
    <property type="nucleotide sequence ID" value="NZ_BATJ01000002.1"/>
</dbReference>
<reference evidence="2 3" key="1">
    <citation type="submission" date="2013-09" db="EMBL/GenBank/DDBJ databases">
        <title>Whole genome shotgun sequence of Vibrio proteolyticus NBRC 13287.</title>
        <authorList>
            <person name="Isaki S."/>
            <person name="Hosoyama A."/>
            <person name="Numata M."/>
            <person name="Hashimoto M."/>
            <person name="Hosoyama Y."/>
            <person name="Tsuchikane K."/>
            <person name="Noguchi M."/>
            <person name="Hirakata S."/>
            <person name="Ichikawa N."/>
            <person name="Ohji S."/>
            <person name="Yamazoe A."/>
            <person name="Fujita N."/>
        </authorList>
    </citation>
    <scope>NUCLEOTIDE SEQUENCE [LARGE SCALE GENOMIC DNA]</scope>
    <source>
        <strain evidence="2 3">NBRC 13287</strain>
    </source>
</reference>
<evidence type="ECO:0000256" key="1">
    <source>
        <dbReference type="SAM" id="MobiDB-lite"/>
    </source>
</evidence>
<dbReference type="eggNOG" id="ENOG5031NDU">
    <property type="taxonomic scope" value="Bacteria"/>
</dbReference>
<feature type="region of interest" description="Disordered" evidence="1">
    <location>
        <begin position="1"/>
        <end position="61"/>
    </location>
</feature>
<comment type="caution">
    <text evidence="2">The sequence shown here is derived from an EMBL/GenBank/DDBJ whole genome shotgun (WGS) entry which is preliminary data.</text>
</comment>
<protein>
    <recommendedName>
        <fullName evidence="4">Chromosome partitioning protein ParA</fullName>
    </recommendedName>
</protein>
<gene>
    <name evidence="2" type="ORF">VPR01S_02_02140</name>
</gene>
<evidence type="ECO:0000313" key="3">
    <source>
        <dbReference type="Proteomes" id="UP000016570"/>
    </source>
</evidence>
<dbReference type="STRING" id="1219065.VPR01S_02_02140"/>
<dbReference type="EMBL" id="BATJ01000002">
    <property type="protein sequence ID" value="GAD65963.1"/>
    <property type="molecule type" value="Genomic_DNA"/>
</dbReference>
<dbReference type="AlphaFoldDB" id="U3BGY6"/>
<dbReference type="Proteomes" id="UP000016570">
    <property type="component" value="Unassembled WGS sequence"/>
</dbReference>